<gene>
    <name evidence="13" type="ORF">GC102_22400</name>
</gene>
<dbReference type="Gene3D" id="6.10.340.10">
    <property type="match status" value="1"/>
</dbReference>
<evidence type="ECO:0000256" key="8">
    <source>
        <dbReference type="ARBA" id="ARBA00029447"/>
    </source>
</evidence>
<name>A0ABX1Z529_9BACL</name>
<keyword evidence="6 10" id="KW-0472">Membrane</keyword>
<organism evidence="13 14">
    <name type="scientific">Paenibacillus germinis</name>
    <dbReference type="NCBI Taxonomy" id="2654979"/>
    <lineage>
        <taxon>Bacteria</taxon>
        <taxon>Bacillati</taxon>
        <taxon>Bacillota</taxon>
        <taxon>Bacilli</taxon>
        <taxon>Bacillales</taxon>
        <taxon>Paenibacillaceae</taxon>
        <taxon>Paenibacillus</taxon>
    </lineage>
</organism>
<dbReference type="Pfam" id="PF02743">
    <property type="entry name" value="dCache_1"/>
    <property type="match status" value="1"/>
</dbReference>
<dbReference type="EMBL" id="WHOC01000119">
    <property type="protein sequence ID" value="NOU88485.1"/>
    <property type="molecule type" value="Genomic_DNA"/>
</dbReference>
<dbReference type="SMART" id="SM00304">
    <property type="entry name" value="HAMP"/>
    <property type="match status" value="2"/>
</dbReference>
<evidence type="ECO:0000259" key="11">
    <source>
        <dbReference type="PROSITE" id="PS50111"/>
    </source>
</evidence>
<evidence type="ECO:0000259" key="12">
    <source>
        <dbReference type="PROSITE" id="PS50885"/>
    </source>
</evidence>
<reference evidence="13 14" key="1">
    <citation type="submission" date="2019-10" db="EMBL/GenBank/DDBJ databases">
        <title>Description of Paenibacillus choica sp. nov.</title>
        <authorList>
            <person name="Carlier A."/>
            <person name="Qi S."/>
        </authorList>
    </citation>
    <scope>NUCLEOTIDE SEQUENCE [LARGE SCALE GENOMIC DNA]</scope>
    <source>
        <strain evidence="13 14">LMG 31460</strain>
    </source>
</reference>
<evidence type="ECO:0000313" key="13">
    <source>
        <dbReference type="EMBL" id="NOU88485.1"/>
    </source>
</evidence>
<keyword evidence="4 10" id="KW-0812">Transmembrane</keyword>
<dbReference type="Pfam" id="PF00672">
    <property type="entry name" value="HAMP"/>
    <property type="match status" value="1"/>
</dbReference>
<dbReference type="CDD" id="cd18773">
    <property type="entry name" value="PDC1_HK_sensor"/>
    <property type="match status" value="1"/>
</dbReference>
<keyword evidence="3" id="KW-0145">Chemotaxis</keyword>
<dbReference type="InterPro" id="IPR003660">
    <property type="entry name" value="HAMP_dom"/>
</dbReference>
<dbReference type="CDD" id="cd11386">
    <property type="entry name" value="MCP_signal"/>
    <property type="match status" value="1"/>
</dbReference>
<keyword evidence="2" id="KW-1003">Cell membrane</keyword>
<dbReference type="SMART" id="SM00283">
    <property type="entry name" value="MA"/>
    <property type="match status" value="1"/>
</dbReference>
<dbReference type="Proteomes" id="UP000658690">
    <property type="component" value="Unassembled WGS sequence"/>
</dbReference>
<dbReference type="CDD" id="cd12912">
    <property type="entry name" value="PDC2_MCP_like"/>
    <property type="match status" value="1"/>
</dbReference>
<evidence type="ECO:0000256" key="3">
    <source>
        <dbReference type="ARBA" id="ARBA00022500"/>
    </source>
</evidence>
<feature type="transmembrane region" description="Helical" evidence="10">
    <location>
        <begin position="313"/>
        <end position="335"/>
    </location>
</feature>
<comment type="subcellular location">
    <subcellularLocation>
        <location evidence="1">Cell membrane</location>
        <topology evidence="1">Multi-pass membrane protein</topology>
    </subcellularLocation>
</comment>
<dbReference type="Gene3D" id="3.30.450.20">
    <property type="entry name" value="PAS domain"/>
    <property type="match status" value="1"/>
</dbReference>
<feature type="domain" description="HAMP" evidence="12">
    <location>
        <begin position="332"/>
        <end position="384"/>
    </location>
</feature>
<keyword evidence="5 10" id="KW-1133">Transmembrane helix</keyword>
<protein>
    <submittedName>
        <fullName evidence="13">HAMP domain-containing protein</fullName>
    </submittedName>
</protein>
<comment type="similarity">
    <text evidence="8">Belongs to the methyl-accepting chemotaxis (MCP) protein family.</text>
</comment>
<accession>A0ABX1Z529</accession>
<dbReference type="PROSITE" id="PS50885">
    <property type="entry name" value="HAMP"/>
    <property type="match status" value="1"/>
</dbReference>
<feature type="domain" description="Methyl-accepting transducer" evidence="11">
    <location>
        <begin position="403"/>
        <end position="639"/>
    </location>
</feature>
<comment type="caution">
    <text evidence="13">The sequence shown here is derived from an EMBL/GenBank/DDBJ whole genome shotgun (WGS) entry which is preliminary data.</text>
</comment>
<evidence type="ECO:0000256" key="9">
    <source>
        <dbReference type="PROSITE-ProRule" id="PRU00284"/>
    </source>
</evidence>
<dbReference type="InterPro" id="IPR004090">
    <property type="entry name" value="Chemotax_Me-accpt_rcpt"/>
</dbReference>
<dbReference type="PROSITE" id="PS50111">
    <property type="entry name" value="CHEMOTAXIS_TRANSDUC_2"/>
    <property type="match status" value="1"/>
</dbReference>
<evidence type="ECO:0000256" key="1">
    <source>
        <dbReference type="ARBA" id="ARBA00004651"/>
    </source>
</evidence>
<sequence>MTNSQSTPYIHNLSYMTAEGRMPQMSVLRTLLGAKSLKVKMTLLLLAVSLIPLLISMLILTAQSSSVVESDTKDQQIHLAELSASEINSWLNSKIASIQSVVKAHPDFMNGKANTILPVLKIMAESDPEVYRFAYIDPQGMSIDTAGDKVDASKFDNFKKAAVDKKVSVSEIIKEESSGKNTIIIDVPLVDGKGDFRGIVQSFLFPEQMLSIINRIKFGETGYGYLLSPSGTYLVHPKKTGQKLEESSTAEKMDLYKNTVFKDKSGYILYKEPDGLLKSAAHQTIDATGWKLILTAEHSEVFQKVSLLKKNSAIMLAVSAVLVIVIAMLVSRMTIRPIMTISSLMQRVGQGDLSGRLNTHGDDEIASMRKNINAMLDSFSGMICKISEAVSHTAASSEQLTAIASESTKASEHITVAVGQVVRCSEANYQASEQISTAMNEMSSGVQKIAESSTNVSETAQSVVQEVDRGNGEIQQAITQMRQVSHTVEHTAELVHGLEEKSEQIRQIVSFISKIASQTNLLALNASIEAARAGEHGRGFAVVASEVKKLAEQTSSATVNISSIIGETINATKEASSSMRGGLSEVEKGSALVQTAGQVFQSILASIQHVNDQIQEISAASEEISAGTEQVAASSQETVNIVKQAMDELQAIAKSASGQLQSMEEISSSSESLSVLAVDLQDQINRFKLK</sequence>
<keyword evidence="14" id="KW-1185">Reference proteome</keyword>
<dbReference type="SUPFAM" id="SSF58104">
    <property type="entry name" value="Methyl-accepting chemotaxis protein (MCP) signaling domain"/>
    <property type="match status" value="1"/>
</dbReference>
<dbReference type="InterPro" id="IPR004089">
    <property type="entry name" value="MCPsignal_dom"/>
</dbReference>
<evidence type="ECO:0000313" key="14">
    <source>
        <dbReference type="Proteomes" id="UP000658690"/>
    </source>
</evidence>
<evidence type="ECO:0000256" key="10">
    <source>
        <dbReference type="SAM" id="Phobius"/>
    </source>
</evidence>
<dbReference type="Gene3D" id="1.10.287.950">
    <property type="entry name" value="Methyl-accepting chemotaxis protein"/>
    <property type="match status" value="1"/>
</dbReference>
<evidence type="ECO:0000256" key="5">
    <source>
        <dbReference type="ARBA" id="ARBA00022989"/>
    </source>
</evidence>
<dbReference type="CDD" id="cd06225">
    <property type="entry name" value="HAMP"/>
    <property type="match status" value="1"/>
</dbReference>
<keyword evidence="7 9" id="KW-0807">Transducer</keyword>
<dbReference type="InterPro" id="IPR033479">
    <property type="entry name" value="dCache_1"/>
</dbReference>
<dbReference type="PRINTS" id="PR00260">
    <property type="entry name" value="CHEMTRNSDUCR"/>
</dbReference>
<evidence type="ECO:0000256" key="6">
    <source>
        <dbReference type="ARBA" id="ARBA00023136"/>
    </source>
</evidence>
<evidence type="ECO:0000256" key="2">
    <source>
        <dbReference type="ARBA" id="ARBA00022475"/>
    </source>
</evidence>
<evidence type="ECO:0000256" key="7">
    <source>
        <dbReference type="ARBA" id="ARBA00023224"/>
    </source>
</evidence>
<dbReference type="PANTHER" id="PTHR32089">
    <property type="entry name" value="METHYL-ACCEPTING CHEMOTAXIS PROTEIN MCPB"/>
    <property type="match status" value="1"/>
</dbReference>
<dbReference type="PANTHER" id="PTHR32089:SF112">
    <property type="entry name" value="LYSOZYME-LIKE PROTEIN-RELATED"/>
    <property type="match status" value="1"/>
</dbReference>
<proteinExistence type="inferred from homology"/>
<evidence type="ECO:0000256" key="4">
    <source>
        <dbReference type="ARBA" id="ARBA00022692"/>
    </source>
</evidence>
<dbReference type="Pfam" id="PF00015">
    <property type="entry name" value="MCPsignal"/>
    <property type="match status" value="1"/>
</dbReference>